<reference evidence="2 3" key="1">
    <citation type="submission" date="2015-05" db="EMBL/GenBank/DDBJ databases">
        <title>Complete genome sequence of a sulfur-oxidizing gammaproteobacterium strain HA5.</title>
        <authorList>
            <person name="Miura A."/>
            <person name="Kojima H."/>
            <person name="Fukui M."/>
        </authorList>
    </citation>
    <scope>NUCLEOTIDE SEQUENCE [LARGE SCALE GENOMIC DNA]</scope>
    <source>
        <strain evidence="2 3">HA5</strain>
    </source>
</reference>
<gene>
    <name evidence="2" type="ORF">SCL_0416</name>
</gene>
<evidence type="ECO:0000259" key="1">
    <source>
        <dbReference type="PROSITE" id="PS51788"/>
    </source>
</evidence>
<evidence type="ECO:0000313" key="3">
    <source>
        <dbReference type="Proteomes" id="UP000243180"/>
    </source>
</evidence>
<dbReference type="Gene3D" id="2.170.150.20">
    <property type="entry name" value="Peptide methionine sulfoxide reductase"/>
    <property type="match status" value="1"/>
</dbReference>
<dbReference type="OrthoDB" id="6197001at2"/>
<dbReference type="PROSITE" id="PS51788">
    <property type="entry name" value="CULT"/>
    <property type="match status" value="1"/>
</dbReference>
<dbReference type="Proteomes" id="UP000243180">
    <property type="component" value="Chromosome"/>
</dbReference>
<organism evidence="2 3">
    <name type="scientific">Sulfuricaulis limicola</name>
    <dbReference type="NCBI Taxonomy" id="1620215"/>
    <lineage>
        <taxon>Bacteria</taxon>
        <taxon>Pseudomonadati</taxon>
        <taxon>Pseudomonadota</taxon>
        <taxon>Gammaproteobacteria</taxon>
        <taxon>Acidiferrobacterales</taxon>
        <taxon>Acidiferrobacteraceae</taxon>
        <taxon>Sulfuricaulis</taxon>
    </lineage>
</organism>
<feature type="domain" description="CULT" evidence="1">
    <location>
        <begin position="35"/>
        <end position="136"/>
    </location>
</feature>
<accession>A0A1B4XD61</accession>
<keyword evidence="3" id="KW-1185">Reference proteome</keyword>
<dbReference type="RefSeq" id="WP_096359527.1">
    <property type="nucleotide sequence ID" value="NZ_AP014879.1"/>
</dbReference>
<dbReference type="AlphaFoldDB" id="A0A1B4XD61"/>
<dbReference type="KEGG" id="slim:SCL_0416"/>
<dbReference type="InterPro" id="IPR034750">
    <property type="entry name" value="CULT"/>
</dbReference>
<name>A0A1B4XD61_9GAMM</name>
<proteinExistence type="predicted"/>
<sequence>MATALVSNLICFDPRTGEEKQQALKQPAATRPKREKRLFCAACRHPVTHQDQRIPVQGAHEHHCTNPHGIAYHISCFREAPGCAPIGEATTEFTWFPGYAWRIALCTNCRAHLGWRFQSPDDYFHGLIVARLTSAGPVKN</sequence>
<dbReference type="EMBL" id="AP014879">
    <property type="protein sequence ID" value="BAV32738.1"/>
    <property type="molecule type" value="Genomic_DNA"/>
</dbReference>
<dbReference type="CDD" id="cd15777">
    <property type="entry name" value="CRBN_C_like"/>
    <property type="match status" value="1"/>
</dbReference>
<evidence type="ECO:0000313" key="2">
    <source>
        <dbReference type="EMBL" id="BAV32738.1"/>
    </source>
</evidence>
<dbReference type="FunFam" id="2.170.150.20:FF:000007">
    <property type="entry name" value="Protein cereblon"/>
    <property type="match status" value="1"/>
</dbReference>
<protein>
    <recommendedName>
        <fullName evidence="1">CULT domain-containing protein</fullName>
    </recommendedName>
</protein>
<dbReference type="InParanoid" id="A0A1B4XD61"/>